<sequence length="40" mass="4422">LTIQNSLDYLSTTNISDSSDLPEVAMILSEIINVKEPNSR</sequence>
<evidence type="ECO:0000313" key="1">
    <source>
        <dbReference type="EMBL" id="CAG8675398.1"/>
    </source>
</evidence>
<feature type="non-terminal residue" evidence="1">
    <location>
        <position position="1"/>
    </location>
</feature>
<gene>
    <name evidence="1" type="ORF">SCALOS_LOCUS9531</name>
</gene>
<evidence type="ECO:0000313" key="2">
    <source>
        <dbReference type="Proteomes" id="UP000789860"/>
    </source>
</evidence>
<accession>A0ACA9NYP0</accession>
<proteinExistence type="predicted"/>
<name>A0ACA9NYP0_9GLOM</name>
<organism evidence="1 2">
    <name type="scientific">Scutellospora calospora</name>
    <dbReference type="NCBI Taxonomy" id="85575"/>
    <lineage>
        <taxon>Eukaryota</taxon>
        <taxon>Fungi</taxon>
        <taxon>Fungi incertae sedis</taxon>
        <taxon>Mucoromycota</taxon>
        <taxon>Glomeromycotina</taxon>
        <taxon>Glomeromycetes</taxon>
        <taxon>Diversisporales</taxon>
        <taxon>Gigasporaceae</taxon>
        <taxon>Scutellospora</taxon>
    </lineage>
</organism>
<keyword evidence="2" id="KW-1185">Reference proteome</keyword>
<dbReference type="Proteomes" id="UP000789860">
    <property type="component" value="Unassembled WGS sequence"/>
</dbReference>
<reference evidence="1" key="1">
    <citation type="submission" date="2021-06" db="EMBL/GenBank/DDBJ databases">
        <authorList>
            <person name="Kallberg Y."/>
            <person name="Tangrot J."/>
            <person name="Rosling A."/>
        </authorList>
    </citation>
    <scope>NUCLEOTIDE SEQUENCE</scope>
    <source>
        <strain evidence="1">AU212A</strain>
    </source>
</reference>
<dbReference type="EMBL" id="CAJVPM010030034">
    <property type="protein sequence ID" value="CAG8675398.1"/>
    <property type="molecule type" value="Genomic_DNA"/>
</dbReference>
<comment type="caution">
    <text evidence="1">The sequence shown here is derived from an EMBL/GenBank/DDBJ whole genome shotgun (WGS) entry which is preliminary data.</text>
</comment>
<feature type="non-terminal residue" evidence="1">
    <location>
        <position position="40"/>
    </location>
</feature>
<protein>
    <submittedName>
        <fullName evidence="1">8384_t:CDS:1</fullName>
    </submittedName>
</protein>